<dbReference type="SUPFAM" id="SSF56672">
    <property type="entry name" value="DNA/RNA polymerases"/>
    <property type="match status" value="1"/>
</dbReference>
<accession>A0A0J7KGK1</accession>
<organism evidence="2 3">
    <name type="scientific">Lasius niger</name>
    <name type="common">Black garden ant</name>
    <dbReference type="NCBI Taxonomy" id="67767"/>
    <lineage>
        <taxon>Eukaryota</taxon>
        <taxon>Metazoa</taxon>
        <taxon>Ecdysozoa</taxon>
        <taxon>Arthropoda</taxon>
        <taxon>Hexapoda</taxon>
        <taxon>Insecta</taxon>
        <taxon>Pterygota</taxon>
        <taxon>Neoptera</taxon>
        <taxon>Endopterygota</taxon>
        <taxon>Hymenoptera</taxon>
        <taxon>Apocrita</taxon>
        <taxon>Aculeata</taxon>
        <taxon>Formicoidea</taxon>
        <taxon>Formicidae</taxon>
        <taxon>Formicinae</taxon>
        <taxon>Lasius</taxon>
        <taxon>Lasius</taxon>
    </lineage>
</organism>
<sequence>MNEILADVPGQVGYCIMGHNVNALAFADDLVLIGATRDGAQRSLVRVIAALHRFGLESAPTKCAAFSLVPSGKTKKIKTVTDPQFVAGDRPIPQLGVFHTVRYLGVQFGETGPVIQGVELLPLLERITRTPLKPQQRLKILKTYLIPRIRTTRGSRQLREDVSCRGGCRVQETAAQVVQQCFRTHRGRIMRHDAVASTLAGEFQRGSYSVHREHVFRTCEGVRKPDIVAAKGVHGHVLDVQIISGARPLSDGHNRKRNYYANNVDLLSRVGALLQVPAGQDSATSDDLFAYVYEFPGCGRNFSTKTGKGVHHRRAHPDWFDAQPPTTGTKAR</sequence>
<reference evidence="2 3" key="1">
    <citation type="submission" date="2015-04" db="EMBL/GenBank/DDBJ databases">
        <title>Lasius niger genome sequencing.</title>
        <authorList>
            <person name="Konorov E.A."/>
            <person name="Nikitin M.A."/>
            <person name="Kirill M.V."/>
            <person name="Chang P."/>
        </authorList>
    </citation>
    <scope>NUCLEOTIDE SEQUENCE [LARGE SCALE GENOMIC DNA]</scope>
    <source>
        <tissue evidence="2">Whole</tissue>
    </source>
</reference>
<keyword evidence="2" id="KW-0548">Nucleotidyltransferase</keyword>
<feature type="region of interest" description="Disordered" evidence="1">
    <location>
        <begin position="308"/>
        <end position="332"/>
    </location>
</feature>
<proteinExistence type="predicted"/>
<dbReference type="GO" id="GO:0003964">
    <property type="term" value="F:RNA-directed DNA polymerase activity"/>
    <property type="evidence" value="ECO:0007669"/>
    <property type="project" value="UniProtKB-KW"/>
</dbReference>
<gene>
    <name evidence="2" type="ORF">RF55_10817</name>
</gene>
<dbReference type="OrthoDB" id="8197512at2759"/>
<dbReference type="InterPro" id="IPR043502">
    <property type="entry name" value="DNA/RNA_pol_sf"/>
</dbReference>
<dbReference type="PaxDb" id="67767-A0A0J7KGK1"/>
<keyword evidence="3" id="KW-1185">Reference proteome</keyword>
<dbReference type="EMBL" id="LBMM01007651">
    <property type="protein sequence ID" value="KMQ89543.1"/>
    <property type="molecule type" value="Genomic_DNA"/>
</dbReference>
<keyword evidence="2" id="KW-0695">RNA-directed DNA polymerase</keyword>
<dbReference type="AlphaFoldDB" id="A0A0J7KGK1"/>
<keyword evidence="2" id="KW-0808">Transferase</keyword>
<dbReference type="Proteomes" id="UP000036403">
    <property type="component" value="Unassembled WGS sequence"/>
</dbReference>
<dbReference type="STRING" id="67767.A0A0J7KGK1"/>
<name>A0A0J7KGK1_LASNI</name>
<protein>
    <submittedName>
        <fullName evidence="2">Reverse transcriptase</fullName>
    </submittedName>
</protein>
<evidence type="ECO:0000256" key="1">
    <source>
        <dbReference type="SAM" id="MobiDB-lite"/>
    </source>
</evidence>
<evidence type="ECO:0000313" key="2">
    <source>
        <dbReference type="EMBL" id="KMQ89543.1"/>
    </source>
</evidence>
<comment type="caution">
    <text evidence="2">The sequence shown here is derived from an EMBL/GenBank/DDBJ whole genome shotgun (WGS) entry which is preliminary data.</text>
</comment>
<evidence type="ECO:0000313" key="3">
    <source>
        <dbReference type="Proteomes" id="UP000036403"/>
    </source>
</evidence>